<evidence type="ECO:0000313" key="1">
    <source>
        <dbReference type="EMBL" id="QNO55363.1"/>
    </source>
</evidence>
<gene>
    <name evidence="1" type="ORF">LFMFKLDH_00017</name>
</gene>
<dbReference type="EMBL" id="MT631611">
    <property type="protein sequence ID" value="QNO55363.1"/>
    <property type="molecule type" value="Genomic_DNA"/>
</dbReference>
<accession>A0A7G9Z529</accession>
<reference evidence="1" key="1">
    <citation type="submission" date="2020-06" db="EMBL/GenBank/DDBJ databases">
        <title>Unique genomic features of the anaerobic methanotrophic archaea.</title>
        <authorList>
            <person name="Chadwick G.L."/>
            <person name="Skennerton C.T."/>
            <person name="Laso-Perez R."/>
            <person name="Leu A.O."/>
            <person name="Speth D.R."/>
            <person name="Yu H."/>
            <person name="Morgan-Lang C."/>
            <person name="Hatzenpichler R."/>
            <person name="Goudeau D."/>
            <person name="Malmstrom R."/>
            <person name="Brazelton W.J."/>
            <person name="Woyke T."/>
            <person name="Hallam S.J."/>
            <person name="Tyson G.W."/>
            <person name="Wegener G."/>
            <person name="Boetius A."/>
            <person name="Orphan V."/>
        </authorList>
    </citation>
    <scope>NUCLEOTIDE SEQUENCE</scope>
</reference>
<proteinExistence type="predicted"/>
<name>A0A7G9Z529_9EURY</name>
<protein>
    <submittedName>
        <fullName evidence="1">Uncharacterized protein</fullName>
    </submittedName>
</protein>
<organism evidence="1">
    <name type="scientific">Candidatus Methanophaga sp. ANME-1 ERB7</name>
    <dbReference type="NCBI Taxonomy" id="2759913"/>
    <lineage>
        <taxon>Archaea</taxon>
        <taxon>Methanobacteriati</taxon>
        <taxon>Methanobacteriota</taxon>
        <taxon>Stenosarchaea group</taxon>
        <taxon>Methanomicrobia</taxon>
        <taxon>Candidatus Methanophagales</taxon>
        <taxon>Candidatus Methanophagaceae</taxon>
        <taxon>Candidatus Methanophaga</taxon>
    </lineage>
</organism>
<dbReference type="AlphaFoldDB" id="A0A7G9Z529"/>
<sequence length="47" mass="5478">MNSVLFETAKIKNLYPRFIKEELKSQPNSAIRASRLQGIRTRSEEKV</sequence>